<organism evidence="2 3">
    <name type="scientific">Daphnia pulex</name>
    <name type="common">Water flea</name>
    <dbReference type="NCBI Taxonomy" id="6669"/>
    <lineage>
        <taxon>Eukaryota</taxon>
        <taxon>Metazoa</taxon>
        <taxon>Ecdysozoa</taxon>
        <taxon>Arthropoda</taxon>
        <taxon>Crustacea</taxon>
        <taxon>Branchiopoda</taxon>
        <taxon>Diplostraca</taxon>
        <taxon>Cladocera</taxon>
        <taxon>Anomopoda</taxon>
        <taxon>Daphniidae</taxon>
        <taxon>Daphnia</taxon>
    </lineage>
</organism>
<feature type="region of interest" description="Disordered" evidence="1">
    <location>
        <begin position="1"/>
        <end position="20"/>
    </location>
</feature>
<dbReference type="InParanoid" id="E9HYV4"/>
<dbReference type="EMBL" id="GL733228">
    <property type="protein sequence ID" value="EFX63077.1"/>
    <property type="molecule type" value="Genomic_DNA"/>
</dbReference>
<dbReference type="Proteomes" id="UP000000305">
    <property type="component" value="Unassembled WGS sequence"/>
</dbReference>
<dbReference type="KEGG" id="dpx:DAPPUDRAFT_335972"/>
<gene>
    <name evidence="2" type="ORF">DAPPUDRAFT_335972</name>
</gene>
<sequence length="121" mass="13828">MSNAEDSPSDDNETEGPEVIKKLRTATKAKFTRLLATISAHMEGDGEQSVLRVHRANLNDLYNECFRLHTAYTEKIRPADEDLAKSTKWCEDLDKIYRDSSAKMEEFSKEEGGRRSTQSER</sequence>
<feature type="region of interest" description="Disordered" evidence="1">
    <location>
        <begin position="101"/>
        <end position="121"/>
    </location>
</feature>
<dbReference type="HOGENOM" id="CLU_2040445_0_0_1"/>
<evidence type="ECO:0000313" key="3">
    <source>
        <dbReference type="Proteomes" id="UP000000305"/>
    </source>
</evidence>
<name>E9HYV4_DAPPU</name>
<dbReference type="AlphaFoldDB" id="E9HYV4"/>
<feature type="compositionally biased region" description="Acidic residues" evidence="1">
    <location>
        <begin position="7"/>
        <end position="16"/>
    </location>
</feature>
<proteinExistence type="predicted"/>
<accession>E9HYV4</accession>
<evidence type="ECO:0000256" key="1">
    <source>
        <dbReference type="SAM" id="MobiDB-lite"/>
    </source>
</evidence>
<reference evidence="2 3" key="1">
    <citation type="journal article" date="2011" name="Science">
        <title>The ecoresponsive genome of Daphnia pulex.</title>
        <authorList>
            <person name="Colbourne J.K."/>
            <person name="Pfrender M.E."/>
            <person name="Gilbert D."/>
            <person name="Thomas W.K."/>
            <person name="Tucker A."/>
            <person name="Oakley T.H."/>
            <person name="Tokishita S."/>
            <person name="Aerts A."/>
            <person name="Arnold G.J."/>
            <person name="Basu M.K."/>
            <person name="Bauer D.J."/>
            <person name="Caceres C.E."/>
            <person name="Carmel L."/>
            <person name="Casola C."/>
            <person name="Choi J.H."/>
            <person name="Detter J.C."/>
            <person name="Dong Q."/>
            <person name="Dusheyko S."/>
            <person name="Eads B.D."/>
            <person name="Frohlich T."/>
            <person name="Geiler-Samerotte K.A."/>
            <person name="Gerlach D."/>
            <person name="Hatcher P."/>
            <person name="Jogdeo S."/>
            <person name="Krijgsveld J."/>
            <person name="Kriventseva E.V."/>
            <person name="Kultz D."/>
            <person name="Laforsch C."/>
            <person name="Lindquist E."/>
            <person name="Lopez J."/>
            <person name="Manak J.R."/>
            <person name="Muller J."/>
            <person name="Pangilinan J."/>
            <person name="Patwardhan R.P."/>
            <person name="Pitluck S."/>
            <person name="Pritham E.J."/>
            <person name="Rechtsteiner A."/>
            <person name="Rho M."/>
            <person name="Rogozin I.B."/>
            <person name="Sakarya O."/>
            <person name="Salamov A."/>
            <person name="Schaack S."/>
            <person name="Shapiro H."/>
            <person name="Shiga Y."/>
            <person name="Skalitzky C."/>
            <person name="Smith Z."/>
            <person name="Souvorov A."/>
            <person name="Sung W."/>
            <person name="Tang Z."/>
            <person name="Tsuchiya D."/>
            <person name="Tu H."/>
            <person name="Vos H."/>
            <person name="Wang M."/>
            <person name="Wolf Y.I."/>
            <person name="Yamagata H."/>
            <person name="Yamada T."/>
            <person name="Ye Y."/>
            <person name="Shaw J.R."/>
            <person name="Andrews J."/>
            <person name="Crease T.J."/>
            <person name="Tang H."/>
            <person name="Lucas S.M."/>
            <person name="Robertson H.M."/>
            <person name="Bork P."/>
            <person name="Koonin E.V."/>
            <person name="Zdobnov E.M."/>
            <person name="Grigoriev I.V."/>
            <person name="Lynch M."/>
            <person name="Boore J.L."/>
        </authorList>
    </citation>
    <scope>NUCLEOTIDE SEQUENCE [LARGE SCALE GENOMIC DNA]</scope>
</reference>
<evidence type="ECO:0000313" key="2">
    <source>
        <dbReference type="EMBL" id="EFX63077.1"/>
    </source>
</evidence>
<protein>
    <submittedName>
        <fullName evidence="2">Uncharacterized protein</fullName>
    </submittedName>
</protein>
<keyword evidence="3" id="KW-1185">Reference proteome</keyword>